<dbReference type="PANTHER" id="PTHR31157:SF1">
    <property type="entry name" value="SCP DOMAIN-CONTAINING PROTEIN"/>
    <property type="match status" value="1"/>
</dbReference>
<proteinExistence type="predicted"/>
<evidence type="ECO:0000256" key="2">
    <source>
        <dbReference type="SAM" id="Phobius"/>
    </source>
</evidence>
<dbReference type="AlphaFoldDB" id="A0AAE3K886"/>
<feature type="region of interest" description="Disordered" evidence="1">
    <location>
        <begin position="67"/>
        <end position="94"/>
    </location>
</feature>
<reference evidence="4" key="2">
    <citation type="submission" date="2022-02" db="EMBL/GenBank/DDBJ databases">
        <authorList>
            <person name="Elcheninov A.G."/>
            <person name="Sorokin D.Y."/>
            <person name="Kublanov I.V."/>
        </authorList>
    </citation>
    <scope>NUCLEOTIDE SEQUENCE</scope>
    <source>
        <strain evidence="4">AArc-St2</strain>
    </source>
</reference>
<dbReference type="Pfam" id="PF00188">
    <property type="entry name" value="CAP"/>
    <property type="match status" value="1"/>
</dbReference>
<organism evidence="4 5">
    <name type="scientific">Natronocalculus amylovorans</name>
    <dbReference type="NCBI Taxonomy" id="2917812"/>
    <lineage>
        <taxon>Archaea</taxon>
        <taxon>Methanobacteriati</taxon>
        <taxon>Methanobacteriota</taxon>
        <taxon>Stenosarchaea group</taxon>
        <taxon>Halobacteria</taxon>
        <taxon>Halobacteriales</taxon>
        <taxon>Haloferacaceae</taxon>
        <taxon>Natronocalculus</taxon>
    </lineage>
</organism>
<keyword evidence="2" id="KW-1133">Transmembrane helix</keyword>
<dbReference type="SUPFAM" id="SSF55797">
    <property type="entry name" value="PR-1-like"/>
    <property type="match status" value="1"/>
</dbReference>
<dbReference type="RefSeq" id="WP_174653853.1">
    <property type="nucleotide sequence ID" value="NZ_JAKRVX010000003.1"/>
</dbReference>
<name>A0AAE3K886_9EURY</name>
<comment type="caution">
    <text evidence="4">The sequence shown here is derived from an EMBL/GenBank/DDBJ whole genome shotgun (WGS) entry which is preliminary data.</text>
</comment>
<keyword evidence="5" id="KW-1185">Reference proteome</keyword>
<dbReference type="InterPro" id="IPR014044">
    <property type="entry name" value="CAP_dom"/>
</dbReference>
<keyword evidence="2" id="KW-0812">Transmembrane</keyword>
<dbReference type="Gene3D" id="3.40.33.10">
    <property type="entry name" value="CAP"/>
    <property type="match status" value="1"/>
</dbReference>
<keyword evidence="2" id="KW-0472">Membrane</keyword>
<dbReference type="InterPro" id="IPR035940">
    <property type="entry name" value="CAP_sf"/>
</dbReference>
<gene>
    <name evidence="4" type="ORF">AArcSt2_08770</name>
</gene>
<evidence type="ECO:0000313" key="5">
    <source>
        <dbReference type="Proteomes" id="UP001203207"/>
    </source>
</evidence>
<accession>A0AAE3K886</accession>
<dbReference type="EMBL" id="JAKRVX010000003">
    <property type="protein sequence ID" value="MCL9817032.1"/>
    <property type="molecule type" value="Genomic_DNA"/>
</dbReference>
<dbReference type="CDD" id="cd05379">
    <property type="entry name" value="CAP_bacterial"/>
    <property type="match status" value="1"/>
</dbReference>
<feature type="transmembrane region" description="Helical" evidence="2">
    <location>
        <begin position="21"/>
        <end position="49"/>
    </location>
</feature>
<reference evidence="4" key="1">
    <citation type="journal article" date="2022" name="Syst. Appl. Microbiol.">
        <title>Natronocalculus amylovorans gen. nov., sp. nov., and Natranaeroarchaeum aerophilus sp. nov., dominant culturable amylolytic natronoarchaea from hypersaline soda lakes in southwestern Siberia.</title>
        <authorList>
            <person name="Sorokin D.Y."/>
            <person name="Elcheninov A.G."/>
            <person name="Khizhniak T.V."/>
            <person name="Koenen M."/>
            <person name="Bale N.J."/>
            <person name="Damste J.S.S."/>
            <person name="Kublanov I.V."/>
        </authorList>
    </citation>
    <scope>NUCLEOTIDE SEQUENCE</scope>
    <source>
        <strain evidence="4">AArc-St2</strain>
    </source>
</reference>
<evidence type="ECO:0000259" key="3">
    <source>
        <dbReference type="Pfam" id="PF00188"/>
    </source>
</evidence>
<sequence>MDRSGPPIYTLSHQVHTIRQLRSIIGTLISITLRLVVVVAVSLAIVLAAGGFDTTQLPAVELDTESNPLAPATERPADQPDTQPQPTVSEVSESRIEQEIHDVVNREREAEGVDPVTFDTDLREIARYHSTRMATEDFFAHTAPDGETLGDRYQRFGYRCQVSSDDGWYRTGGENLAQTWYDQPIATDDGTVVHESESDIAEGVVTQWLNSPGHRDNMLDEHWEGQGIGVVAIETDDGIKIFATQNFC</sequence>
<protein>
    <submittedName>
        <fullName evidence="4">CAP domain-containing protein</fullName>
    </submittedName>
</protein>
<evidence type="ECO:0000313" key="4">
    <source>
        <dbReference type="EMBL" id="MCL9817032.1"/>
    </source>
</evidence>
<dbReference type="Proteomes" id="UP001203207">
    <property type="component" value="Unassembled WGS sequence"/>
</dbReference>
<evidence type="ECO:0000256" key="1">
    <source>
        <dbReference type="SAM" id="MobiDB-lite"/>
    </source>
</evidence>
<feature type="domain" description="SCP" evidence="3">
    <location>
        <begin position="102"/>
        <end position="247"/>
    </location>
</feature>
<dbReference type="PANTHER" id="PTHR31157">
    <property type="entry name" value="SCP DOMAIN-CONTAINING PROTEIN"/>
    <property type="match status" value="1"/>
</dbReference>